<keyword evidence="2" id="KW-1185">Reference proteome</keyword>
<dbReference type="RefSeq" id="WP_341418406.1">
    <property type="nucleotide sequence ID" value="NZ_JBBPCC010000020.1"/>
</dbReference>
<proteinExistence type="predicted"/>
<dbReference type="EMBL" id="JBBPCC010000020">
    <property type="protein sequence ID" value="MEK8131270.1"/>
    <property type="molecule type" value="Genomic_DNA"/>
</dbReference>
<protein>
    <submittedName>
        <fullName evidence="1">Nucleoside-diphosphate sugar epimerase</fullName>
    </submittedName>
</protein>
<accession>A0ABU9DQX3</accession>
<organism evidence="1 2">
    <name type="scientific">Paenibacillus filicis</name>
    <dbReference type="NCBI Taxonomy" id="669464"/>
    <lineage>
        <taxon>Bacteria</taxon>
        <taxon>Bacillati</taxon>
        <taxon>Bacillota</taxon>
        <taxon>Bacilli</taxon>
        <taxon>Bacillales</taxon>
        <taxon>Paenibacillaceae</taxon>
        <taxon>Paenibacillus</taxon>
    </lineage>
</organism>
<sequence length="96" mass="10716">MQRQVSNMMHHMATSQEEMVRILEAKRQVAVRMAQLVHAIPPEYPGFEGVEALTENAMSVTKNIAGYLNSLADLEDALADNLTYIMKEVQIPAGEE</sequence>
<evidence type="ECO:0000313" key="1">
    <source>
        <dbReference type="EMBL" id="MEK8131270.1"/>
    </source>
</evidence>
<evidence type="ECO:0000313" key="2">
    <source>
        <dbReference type="Proteomes" id="UP001469365"/>
    </source>
</evidence>
<reference evidence="1 2" key="1">
    <citation type="submission" date="2024-04" db="EMBL/GenBank/DDBJ databases">
        <title>draft genome sequnece of Paenibacillus filicis.</title>
        <authorList>
            <person name="Kim D.-U."/>
        </authorList>
    </citation>
    <scope>NUCLEOTIDE SEQUENCE [LARGE SCALE GENOMIC DNA]</scope>
    <source>
        <strain evidence="1 2">KACC14197</strain>
    </source>
</reference>
<comment type="caution">
    <text evidence="1">The sequence shown here is derived from an EMBL/GenBank/DDBJ whole genome shotgun (WGS) entry which is preliminary data.</text>
</comment>
<gene>
    <name evidence="1" type="ORF">WMW72_25515</name>
</gene>
<name>A0ABU9DQX3_9BACL</name>
<dbReference type="Proteomes" id="UP001469365">
    <property type="component" value="Unassembled WGS sequence"/>
</dbReference>